<keyword evidence="1" id="KW-0472">Membrane</keyword>
<feature type="transmembrane region" description="Helical" evidence="1">
    <location>
        <begin position="178"/>
        <end position="203"/>
    </location>
</feature>
<feature type="transmembrane region" description="Helical" evidence="1">
    <location>
        <begin position="146"/>
        <end position="166"/>
    </location>
</feature>
<feature type="transmembrane region" description="Helical" evidence="1">
    <location>
        <begin position="348"/>
        <end position="367"/>
    </location>
</feature>
<comment type="caution">
    <text evidence="2">The sequence shown here is derived from an EMBL/GenBank/DDBJ whole genome shotgun (WGS) entry which is preliminary data.</text>
</comment>
<feature type="transmembrane region" description="Helical" evidence="1">
    <location>
        <begin position="251"/>
        <end position="281"/>
    </location>
</feature>
<feature type="transmembrane region" description="Helical" evidence="1">
    <location>
        <begin position="12"/>
        <end position="32"/>
    </location>
</feature>
<dbReference type="OrthoDB" id="345432at2"/>
<dbReference type="Proteomes" id="UP000298429">
    <property type="component" value="Unassembled WGS sequence"/>
</dbReference>
<proteinExistence type="predicted"/>
<feature type="transmembrane region" description="Helical" evidence="1">
    <location>
        <begin position="209"/>
        <end position="230"/>
    </location>
</feature>
<evidence type="ECO:0000256" key="1">
    <source>
        <dbReference type="SAM" id="Phobius"/>
    </source>
</evidence>
<evidence type="ECO:0000313" key="3">
    <source>
        <dbReference type="Proteomes" id="UP000298429"/>
    </source>
</evidence>
<sequence length="414" mass="48419">MKTLIQFFKKNRIHILKILSSFIFLYCVYNYFHTLRKLSVDFPLGDDYDAVLDFLNQWRQSDSKVSLLFGQHNEHRLVFLRIIALFYFQIFHTVNFIHLILIGSAFVFLSLVVLYFSIEDRRKWILLSPILFLIFSFSNWEAQTWAMASLSNYPVLFFGFLSLLLLTKENSVSFGFGILCAIIAVFSQGNGMFVFISGIPLLWKNKSKLIFWIGFGFLAGLFYFFVFPYSKPAHSQFAFFTFDKLFFLSRIYYGLALLSGVFNSKFVLFLGTIPLLAIAYLYKNYRKFSPLPIAMISFLLLSFASLVIARGGFGIDQAFSSRYQVNTLLVYSLIYVCLFPYVRIKKHFWLILTFSILFYFNSNLLNLPQIHSQKEKILIDKACKTECETYFTYPEPNRARAILKESFSQKTLQY</sequence>
<feature type="transmembrane region" description="Helical" evidence="1">
    <location>
        <begin position="124"/>
        <end position="140"/>
    </location>
</feature>
<keyword evidence="1" id="KW-0812">Transmembrane</keyword>
<evidence type="ECO:0000313" key="2">
    <source>
        <dbReference type="EMBL" id="TGM09615.1"/>
    </source>
</evidence>
<dbReference type="EMBL" id="RQGN01000012">
    <property type="protein sequence ID" value="TGM09615.1"/>
    <property type="molecule type" value="Genomic_DNA"/>
</dbReference>
<protein>
    <submittedName>
        <fullName evidence="2">Uncharacterized protein</fullName>
    </submittedName>
</protein>
<dbReference type="RefSeq" id="WP_135669582.1">
    <property type="nucleotide sequence ID" value="NZ_RQGN01000012.1"/>
</dbReference>
<name>A0A5F2BXQ6_9LEPT</name>
<dbReference type="AlphaFoldDB" id="A0A5F2BXQ6"/>
<feature type="transmembrane region" description="Helical" evidence="1">
    <location>
        <begin position="96"/>
        <end position="117"/>
    </location>
</feature>
<gene>
    <name evidence="2" type="ORF">EHQ76_02350</name>
</gene>
<organism evidence="2 3">
    <name type="scientific">Leptospira barantonii</name>
    <dbReference type="NCBI Taxonomy" id="2023184"/>
    <lineage>
        <taxon>Bacteria</taxon>
        <taxon>Pseudomonadati</taxon>
        <taxon>Spirochaetota</taxon>
        <taxon>Spirochaetia</taxon>
        <taxon>Leptospirales</taxon>
        <taxon>Leptospiraceae</taxon>
        <taxon>Leptospira</taxon>
    </lineage>
</organism>
<accession>A0A5F2BXQ6</accession>
<keyword evidence="1" id="KW-1133">Transmembrane helix</keyword>
<reference evidence="2 3" key="1">
    <citation type="journal article" date="2019" name="PLoS Negl. Trop. Dis.">
        <title>Revisiting the worldwide diversity of Leptospira species in the environment.</title>
        <authorList>
            <person name="Vincent A.T."/>
            <person name="Schiettekatte O."/>
            <person name="Bourhy P."/>
            <person name="Veyrier F.J."/>
            <person name="Picardeau M."/>
        </authorList>
    </citation>
    <scope>NUCLEOTIDE SEQUENCE [LARGE SCALE GENOMIC DNA]</scope>
    <source>
        <strain evidence="2 3">201702444</strain>
    </source>
</reference>
<feature type="transmembrane region" description="Helical" evidence="1">
    <location>
        <begin position="325"/>
        <end position="342"/>
    </location>
</feature>
<feature type="transmembrane region" description="Helical" evidence="1">
    <location>
        <begin position="293"/>
        <end position="313"/>
    </location>
</feature>